<sequence>MSAMLDNTLQSDDLVIHEEMGCPGTWLQNILGEYFVTTADPDNIKAMLATQFHDFELGPLRLDQIGPLIGHGIFTSDGKEWQQQRAMLRPQFTRSQISNLALLETHVQNLFRHFDDAHHQPGSWTSEVDLAPLFFNLTLDAATEFLFGQSVESQTGYQKTTTTQRTDAAEEEKKDGRDGGVSGRDWSSFGRAFDRANATIALRGMMMNFYWLYKPSTFDRDCEEVRQFADYFVRRALMSQGRGDSDSAADDSAAAADDDDGSSSSSSSSPQPPEAYVFLRELAKTTRDPDALRSQLLNILLAGRDTTAGLLGWTFFLLARHPAHYSRLHRVVVEAFGPYSPGGDDDARRRITFESLKACRPVQHLLSEVLRLHPVVPENGRRAVRDTTLPRGGGPDGQSPVFVRGGSHVIYSVNVMHHRKDLWGDDAHAFRPGRWADRRGGHNHGGGGGGWEYLPFNGGPRVCLGQQYALTEAAYVVVRTLQKYGSIENLDPDPVTRHRYTLTTAPVKVAVRLCRAG</sequence>
<dbReference type="GO" id="GO:0016712">
    <property type="term" value="F:oxidoreductase activity, acting on paired donors, with incorporation or reduction of molecular oxygen, reduced flavin or flavoprotein as one donor, and incorporation of one atom of oxygen"/>
    <property type="evidence" value="ECO:0007669"/>
    <property type="project" value="InterPro"/>
</dbReference>
<keyword evidence="4 12" id="KW-0349">Heme</keyword>
<dbReference type="Proteomes" id="UP000315783">
    <property type="component" value="Unassembled WGS sequence"/>
</dbReference>
<dbReference type="GO" id="GO:0020037">
    <property type="term" value="F:heme binding"/>
    <property type="evidence" value="ECO:0007669"/>
    <property type="project" value="InterPro"/>
</dbReference>
<feature type="region of interest" description="Disordered" evidence="14">
    <location>
        <begin position="156"/>
        <end position="182"/>
    </location>
</feature>
<dbReference type="PRINTS" id="PR00385">
    <property type="entry name" value="P450"/>
</dbReference>
<dbReference type="InterPro" id="IPR017972">
    <property type="entry name" value="Cyt_P450_CS"/>
</dbReference>
<dbReference type="InterPro" id="IPR002402">
    <property type="entry name" value="Cyt_P450_E_grp-II"/>
</dbReference>
<dbReference type="PRINTS" id="PR01239">
    <property type="entry name" value="EP450IICYP52"/>
</dbReference>
<comment type="cofactor">
    <cofactor evidence="1 12">
        <name>heme</name>
        <dbReference type="ChEBI" id="CHEBI:30413"/>
    </cofactor>
</comment>
<evidence type="ECO:0000256" key="6">
    <source>
        <dbReference type="ARBA" id="ARBA00022723"/>
    </source>
</evidence>
<evidence type="ECO:0000256" key="9">
    <source>
        <dbReference type="ARBA" id="ARBA00023004"/>
    </source>
</evidence>
<evidence type="ECO:0000256" key="11">
    <source>
        <dbReference type="ARBA" id="ARBA00023136"/>
    </source>
</evidence>
<dbReference type="PRINTS" id="PR00464">
    <property type="entry name" value="EP450II"/>
</dbReference>
<keyword evidence="9 12" id="KW-0408">Iron</keyword>
<dbReference type="PROSITE" id="PS00086">
    <property type="entry name" value="CYTOCHROME_P450"/>
    <property type="match status" value="1"/>
</dbReference>
<evidence type="ECO:0000256" key="1">
    <source>
        <dbReference type="ARBA" id="ARBA00001971"/>
    </source>
</evidence>
<evidence type="ECO:0000256" key="4">
    <source>
        <dbReference type="ARBA" id="ARBA00022617"/>
    </source>
</evidence>
<keyword evidence="11" id="KW-0472">Membrane</keyword>
<dbReference type="PANTHER" id="PTHR24287:SF1">
    <property type="entry name" value="P450, PUTATIVE (EUROFUNG)-RELATED"/>
    <property type="match status" value="1"/>
</dbReference>
<dbReference type="GO" id="GO:0016020">
    <property type="term" value="C:membrane"/>
    <property type="evidence" value="ECO:0007669"/>
    <property type="project" value="UniProtKB-SubCell"/>
</dbReference>
<evidence type="ECO:0000256" key="5">
    <source>
        <dbReference type="ARBA" id="ARBA00022692"/>
    </source>
</evidence>
<dbReference type="SUPFAM" id="SSF48264">
    <property type="entry name" value="Cytochrome P450"/>
    <property type="match status" value="1"/>
</dbReference>
<dbReference type="EMBL" id="SPUK01000012">
    <property type="protein sequence ID" value="TQV93207.1"/>
    <property type="molecule type" value="Genomic_DNA"/>
</dbReference>
<keyword evidence="7" id="KW-1133">Transmembrane helix</keyword>
<dbReference type="OrthoDB" id="1470350at2759"/>
<feature type="compositionally biased region" description="Basic and acidic residues" evidence="14">
    <location>
        <begin position="167"/>
        <end position="178"/>
    </location>
</feature>
<comment type="caution">
    <text evidence="15">The sequence shown here is derived from an EMBL/GenBank/DDBJ whole genome shotgun (WGS) entry which is preliminary data.</text>
</comment>
<evidence type="ECO:0000256" key="14">
    <source>
        <dbReference type="SAM" id="MobiDB-lite"/>
    </source>
</evidence>
<accession>A0A545UUR3</accession>
<dbReference type="PANTHER" id="PTHR24287">
    <property type="entry name" value="P450, PUTATIVE (EUROFUNG)-RELATED"/>
    <property type="match status" value="1"/>
</dbReference>
<dbReference type="Gene3D" id="1.10.630.10">
    <property type="entry name" value="Cytochrome P450"/>
    <property type="match status" value="1"/>
</dbReference>
<dbReference type="InterPro" id="IPR001128">
    <property type="entry name" value="Cyt_P450"/>
</dbReference>
<protein>
    <submittedName>
        <fullName evidence="15">Cytochrome P450</fullName>
    </submittedName>
</protein>
<keyword evidence="16" id="KW-1185">Reference proteome</keyword>
<evidence type="ECO:0000256" key="2">
    <source>
        <dbReference type="ARBA" id="ARBA00004167"/>
    </source>
</evidence>
<evidence type="ECO:0000256" key="3">
    <source>
        <dbReference type="ARBA" id="ARBA00010617"/>
    </source>
</evidence>
<evidence type="ECO:0000256" key="8">
    <source>
        <dbReference type="ARBA" id="ARBA00023002"/>
    </source>
</evidence>
<keyword evidence="5" id="KW-0812">Transmembrane</keyword>
<dbReference type="GO" id="GO:0005506">
    <property type="term" value="F:iron ion binding"/>
    <property type="evidence" value="ECO:0007669"/>
    <property type="project" value="InterPro"/>
</dbReference>
<reference evidence="15 16" key="1">
    <citation type="journal article" date="2019" name="Appl. Microbiol. Biotechnol.">
        <title>Genome sequence of Isaria javanica and comparative genome analysis insights into family S53 peptidase evolution in fungal entomopathogens.</title>
        <authorList>
            <person name="Lin R."/>
            <person name="Zhang X."/>
            <person name="Xin B."/>
            <person name="Zou M."/>
            <person name="Gao Y."/>
            <person name="Qin F."/>
            <person name="Hu Q."/>
            <person name="Xie B."/>
            <person name="Cheng X."/>
        </authorList>
    </citation>
    <scope>NUCLEOTIDE SEQUENCE [LARGE SCALE GENOMIC DNA]</scope>
    <source>
        <strain evidence="15 16">IJ1G</strain>
    </source>
</reference>
<dbReference type="InterPro" id="IPR047146">
    <property type="entry name" value="Cyt_P450_E_CYP52_fungi"/>
</dbReference>
<evidence type="ECO:0000256" key="10">
    <source>
        <dbReference type="ARBA" id="ARBA00023033"/>
    </source>
</evidence>
<gene>
    <name evidence="15" type="ORF">IF1G_07785</name>
</gene>
<keyword evidence="10 13" id="KW-0503">Monooxygenase</keyword>
<evidence type="ECO:0000313" key="16">
    <source>
        <dbReference type="Proteomes" id="UP000315783"/>
    </source>
</evidence>
<dbReference type="CDD" id="cd11063">
    <property type="entry name" value="CYP52"/>
    <property type="match status" value="1"/>
</dbReference>
<feature type="region of interest" description="Disordered" evidence="14">
    <location>
        <begin position="241"/>
        <end position="273"/>
    </location>
</feature>
<dbReference type="Pfam" id="PF00067">
    <property type="entry name" value="p450"/>
    <property type="match status" value="1"/>
</dbReference>
<organism evidence="15 16">
    <name type="scientific">Cordyceps javanica</name>
    <dbReference type="NCBI Taxonomy" id="43265"/>
    <lineage>
        <taxon>Eukaryota</taxon>
        <taxon>Fungi</taxon>
        <taxon>Dikarya</taxon>
        <taxon>Ascomycota</taxon>
        <taxon>Pezizomycotina</taxon>
        <taxon>Sordariomycetes</taxon>
        <taxon>Hypocreomycetidae</taxon>
        <taxon>Hypocreales</taxon>
        <taxon>Cordycipitaceae</taxon>
        <taxon>Cordyceps</taxon>
    </lineage>
</organism>
<dbReference type="STRING" id="43265.A0A545UUR3"/>
<keyword evidence="6 12" id="KW-0479">Metal-binding</keyword>
<comment type="subcellular location">
    <subcellularLocation>
        <location evidence="2">Membrane</location>
        <topology evidence="2">Single-pass membrane protein</topology>
    </subcellularLocation>
</comment>
<proteinExistence type="inferred from homology"/>
<feature type="compositionally biased region" description="Low complexity" evidence="14">
    <location>
        <begin position="156"/>
        <end position="166"/>
    </location>
</feature>
<evidence type="ECO:0000256" key="12">
    <source>
        <dbReference type="PIRSR" id="PIRSR602402-1"/>
    </source>
</evidence>
<evidence type="ECO:0000313" key="15">
    <source>
        <dbReference type="EMBL" id="TQV93207.1"/>
    </source>
</evidence>
<evidence type="ECO:0000256" key="13">
    <source>
        <dbReference type="RuleBase" id="RU000461"/>
    </source>
</evidence>
<feature type="binding site" description="axial binding residue" evidence="12">
    <location>
        <position position="463"/>
    </location>
    <ligand>
        <name>heme</name>
        <dbReference type="ChEBI" id="CHEBI:30413"/>
    </ligand>
    <ligandPart>
        <name>Fe</name>
        <dbReference type="ChEBI" id="CHEBI:18248"/>
    </ligandPart>
</feature>
<dbReference type="InterPro" id="IPR002974">
    <property type="entry name" value="Cyt_P450_E_CYP52_ascomycetes"/>
</dbReference>
<dbReference type="AlphaFoldDB" id="A0A545UUR3"/>
<name>A0A545UUR3_9HYPO</name>
<dbReference type="InterPro" id="IPR036396">
    <property type="entry name" value="Cyt_P450_sf"/>
</dbReference>
<evidence type="ECO:0000256" key="7">
    <source>
        <dbReference type="ARBA" id="ARBA00022989"/>
    </source>
</evidence>
<keyword evidence="8 13" id="KW-0560">Oxidoreductase</keyword>
<comment type="similarity">
    <text evidence="3 13">Belongs to the cytochrome P450 family.</text>
</comment>